<dbReference type="GO" id="GO:0001716">
    <property type="term" value="F:L-amino-acid oxidase activity"/>
    <property type="evidence" value="ECO:0007669"/>
    <property type="project" value="TreeGrafter"/>
</dbReference>
<sequence length="621" mass="69722">MPDVDSIPKPLAVGIVGGGISGLYTALLLQRQGHHVRIFEGSGRIGGRVHTHYFTTEENQYYEAGAMRVPKSVFHRIFYQLVDYVNSQDPANNLDLIEYILTSPGNDVYFGGERIEIQATDTTPAILGWEVPPEYMHKTAQGLLTEAVGGFVERLKQNFETEFNNIVRDLDHFTFRFYCQSVMDWPDIIIDFVETVMSQTNQFSLSVPELIMQSMDFDEKEWRTIKGGMSRLPQAMAKLVGYKNITFGARVTGLHMVKYDDGRSKARITATGYNGILRADFDRVVFAIPPAALRMIVDRPRWSVEKEMAIRSMHFEALYKMGLRFKTRFWERVEPNPSVGGQSTTDLPIRWIVFPSNGIERDGIDGRGTRDKGPGVLLVYAWMTDASNWLPLTALERRALALNCIDEMYRGRTYDGGTPVNVYDLLIESSDAVWSASTATGDAMFLPGQFHRFKEACKPEEHGMVYFAGEHLSYHHTWISGAAISALNVVREMLDKPHLPPLQRPLPQSAEQPVPRDSDGSDHAQDVVPGATVEQIVSLSGKNDHEKVEFVFRVHNPGFSPGHDIIRRWPPRSDSERDQEYAFPTQLGTSGVAMGAVVTELKAASATGKAQQEIRKRDTGN</sequence>
<keyword evidence="2" id="KW-1133">Transmembrane helix</keyword>
<feature type="domain" description="Amine oxidase" evidence="3">
    <location>
        <begin position="20"/>
        <end position="494"/>
    </location>
</feature>
<dbReference type="OMA" id="ADWCVCT"/>
<dbReference type="VEuPathDB" id="FungiDB:SAPIO_CDS2767"/>
<dbReference type="AlphaFoldDB" id="A0A084GBH7"/>
<dbReference type="GO" id="GO:0046592">
    <property type="term" value="F:polyamine oxidase activity"/>
    <property type="evidence" value="ECO:0007669"/>
    <property type="project" value="UniProtKB-EC"/>
</dbReference>
<dbReference type="RefSeq" id="XP_016644488.1">
    <property type="nucleotide sequence ID" value="XM_016785706.1"/>
</dbReference>
<keyword evidence="4" id="KW-0560">Oxidoreductase</keyword>
<dbReference type="InterPro" id="IPR002937">
    <property type="entry name" value="Amino_oxidase"/>
</dbReference>
<dbReference type="Gene3D" id="3.90.660.10">
    <property type="match status" value="1"/>
</dbReference>
<gene>
    <name evidence="4" type="ORF">SAPIO_CDS2767</name>
</gene>
<dbReference type="Gene3D" id="1.10.405.10">
    <property type="entry name" value="Guanine Nucleotide Dissociation Inhibitor, domain 1"/>
    <property type="match status" value="1"/>
</dbReference>
<feature type="compositionally biased region" description="Basic and acidic residues" evidence="1">
    <location>
        <begin position="514"/>
        <end position="525"/>
    </location>
</feature>
<evidence type="ECO:0000256" key="2">
    <source>
        <dbReference type="SAM" id="Phobius"/>
    </source>
</evidence>
<dbReference type="SUPFAM" id="SSF51905">
    <property type="entry name" value="FAD/NAD(P)-binding domain"/>
    <property type="match status" value="1"/>
</dbReference>
<evidence type="ECO:0000256" key="1">
    <source>
        <dbReference type="SAM" id="MobiDB-lite"/>
    </source>
</evidence>
<proteinExistence type="predicted"/>
<evidence type="ECO:0000313" key="4">
    <source>
        <dbReference type="EMBL" id="KEZ44689.1"/>
    </source>
</evidence>
<keyword evidence="5" id="KW-1185">Reference proteome</keyword>
<dbReference type="SUPFAM" id="SSF54373">
    <property type="entry name" value="FAD-linked reductases, C-terminal domain"/>
    <property type="match status" value="1"/>
</dbReference>
<dbReference type="Pfam" id="PF01593">
    <property type="entry name" value="Amino_oxidase"/>
    <property type="match status" value="1"/>
</dbReference>
<reference evidence="4 5" key="1">
    <citation type="journal article" date="2014" name="Genome Announc.">
        <title>Draft genome sequence of the pathogenic fungus Scedosporium apiospermum.</title>
        <authorList>
            <person name="Vandeputte P."/>
            <person name="Ghamrawi S."/>
            <person name="Rechenmann M."/>
            <person name="Iltis A."/>
            <person name="Giraud S."/>
            <person name="Fleury M."/>
            <person name="Thornton C."/>
            <person name="Delhaes L."/>
            <person name="Meyer W."/>
            <person name="Papon N."/>
            <person name="Bouchara J.P."/>
        </authorList>
    </citation>
    <scope>NUCLEOTIDE SEQUENCE [LARGE SCALE GENOMIC DNA]</scope>
    <source>
        <strain evidence="4 5">IHEM 14462</strain>
    </source>
</reference>
<keyword evidence="2" id="KW-0812">Transmembrane</keyword>
<dbReference type="PANTHER" id="PTHR10742:SF342">
    <property type="entry name" value="AMINE OXIDASE"/>
    <property type="match status" value="1"/>
</dbReference>
<dbReference type="Gene3D" id="3.50.50.60">
    <property type="entry name" value="FAD/NAD(P)-binding domain"/>
    <property type="match status" value="1"/>
</dbReference>
<feature type="region of interest" description="Disordered" evidence="1">
    <location>
        <begin position="498"/>
        <end position="528"/>
    </location>
</feature>
<dbReference type="GO" id="GO:0009063">
    <property type="term" value="P:amino acid catabolic process"/>
    <property type="evidence" value="ECO:0007669"/>
    <property type="project" value="TreeGrafter"/>
</dbReference>
<organism evidence="4 5">
    <name type="scientific">Pseudallescheria apiosperma</name>
    <name type="common">Scedosporium apiospermum</name>
    <dbReference type="NCBI Taxonomy" id="563466"/>
    <lineage>
        <taxon>Eukaryota</taxon>
        <taxon>Fungi</taxon>
        <taxon>Dikarya</taxon>
        <taxon>Ascomycota</taxon>
        <taxon>Pezizomycotina</taxon>
        <taxon>Sordariomycetes</taxon>
        <taxon>Hypocreomycetidae</taxon>
        <taxon>Microascales</taxon>
        <taxon>Microascaceae</taxon>
        <taxon>Scedosporium</taxon>
    </lineage>
</organism>
<dbReference type="InterPro" id="IPR036188">
    <property type="entry name" value="FAD/NAD-bd_sf"/>
</dbReference>
<dbReference type="KEGG" id="sapo:SAPIO_CDS2767"/>
<dbReference type="EC" id="1.5.3.17" evidence="4"/>
<dbReference type="GeneID" id="27721839"/>
<dbReference type="Proteomes" id="UP000028545">
    <property type="component" value="Unassembled WGS sequence"/>
</dbReference>
<accession>A0A084GBH7</accession>
<dbReference type="EMBL" id="JOWA01000087">
    <property type="protein sequence ID" value="KEZ44689.1"/>
    <property type="molecule type" value="Genomic_DNA"/>
</dbReference>
<dbReference type="HOGENOM" id="CLU_004498_8_3_1"/>
<evidence type="ECO:0000259" key="3">
    <source>
        <dbReference type="Pfam" id="PF01593"/>
    </source>
</evidence>
<name>A0A084GBH7_PSEDA</name>
<dbReference type="InterPro" id="IPR050281">
    <property type="entry name" value="Flavin_monoamine_oxidase"/>
</dbReference>
<protein>
    <submittedName>
        <fullName evidence="4">Putative amine oxidase protein</fullName>
        <ecNumber evidence="4">1.5.3.17</ecNumber>
    </submittedName>
</protein>
<dbReference type="PANTHER" id="PTHR10742">
    <property type="entry name" value="FLAVIN MONOAMINE OXIDASE"/>
    <property type="match status" value="1"/>
</dbReference>
<dbReference type="OrthoDB" id="7777654at2759"/>
<feature type="transmembrane region" description="Helical" evidence="2">
    <location>
        <begin position="12"/>
        <end position="29"/>
    </location>
</feature>
<comment type="caution">
    <text evidence="4">The sequence shown here is derived from an EMBL/GenBank/DDBJ whole genome shotgun (WGS) entry which is preliminary data.</text>
</comment>
<evidence type="ECO:0000313" key="5">
    <source>
        <dbReference type="Proteomes" id="UP000028545"/>
    </source>
</evidence>
<keyword evidence="2" id="KW-0472">Membrane</keyword>